<dbReference type="PANTHER" id="PTHR13056">
    <property type="entry name" value="VACUOLAR FUSION PROTEIN CCZ1 HOMOLOG-RELATED"/>
    <property type="match status" value="1"/>
</dbReference>
<dbReference type="AlphaFoldDB" id="G0V1S3"/>
<dbReference type="InterPro" id="IPR013176">
    <property type="entry name" value="Ccz1"/>
</dbReference>
<evidence type="ECO:0000313" key="3">
    <source>
        <dbReference type="EMBL" id="CCC95594.1"/>
    </source>
</evidence>
<proteinExistence type="inferred from homology"/>
<dbReference type="GO" id="GO:0035658">
    <property type="term" value="C:Mon1-Ccz1 complex"/>
    <property type="evidence" value="ECO:0007669"/>
    <property type="project" value="InterPro"/>
</dbReference>
<dbReference type="VEuPathDB" id="TriTrypDB:TcIL3000.11.10660"/>
<name>G0V1S3_TRYCI</name>
<sequence length="591" mass="64615">MNTHLLGDAGASLATGEGSDTANRSCLISLCIYCPKLSCGKEERALDNIIYFYPSRTHPDQQMNHVGFCIGIMCLTERFLPSSAQSASPVEEVRLSHSIITLCNPYPDLWIAVETTPAYNASVVLPMTRLGFDAFVLRYGISSAAALVFNPRDRESCNEISEARAALRRHYDKFVLFLKTSALVIDADSNSHAAGRLSGGPMTPVDVTTSQDVPLSRVSFDSSYGISSTQRNNQQWKRHLSTVASAESLLSFPVVIRAAEPEFQLACHSIVLRHISFLLSGLKKGYTSCWGTECDGVPDSSVTETIIERSAEQLLWTRCRYIVFVSKSLKVVASNIPQDVTTKLTCLFSMDPELSNFTIHINGEVAHCCVWRTDSLLTIVLCDETLYQTMQISILSACKMLTDDIAECLSSGISNFTRAPSVSSMCDVQRCDSKSLQFHGRAGSPGPSMAGDFLLGPLTGSGRLSNTKSTLQWTVWHDGMLFGSPLHEYIRNVQLSLSAPMRQLIEQVRVECKKGETCVVSQAGEPEGVTSNVDSILRGSKELWVSLSNSTYLCVARDESHVGGAVFYNSPTFSSCFKAAASIFNGMSFAF</sequence>
<protein>
    <submittedName>
        <fullName evidence="3">Uncharacterized protein TCIL3000_11_10660</fullName>
    </submittedName>
</protein>
<comment type="similarity">
    <text evidence="1">Belongs to the CCZ1 family.</text>
</comment>
<dbReference type="Pfam" id="PF19031">
    <property type="entry name" value="Intu_longin_1"/>
    <property type="match status" value="1"/>
</dbReference>
<reference evidence="3" key="1">
    <citation type="journal article" date="2012" name="Proc. Natl. Acad. Sci. U.S.A.">
        <title>Antigenic diversity is generated by distinct evolutionary mechanisms in African trypanosome species.</title>
        <authorList>
            <person name="Jackson A.P."/>
            <person name="Berry A."/>
            <person name="Aslett M."/>
            <person name="Allison H.C."/>
            <person name="Burton P."/>
            <person name="Vavrova-Anderson J."/>
            <person name="Brown R."/>
            <person name="Browne H."/>
            <person name="Corton N."/>
            <person name="Hauser H."/>
            <person name="Gamble J."/>
            <person name="Gilderthorp R."/>
            <person name="Marcello L."/>
            <person name="McQuillan J."/>
            <person name="Otto T.D."/>
            <person name="Quail M.A."/>
            <person name="Sanders M.J."/>
            <person name="van Tonder A."/>
            <person name="Ginger M.L."/>
            <person name="Field M.C."/>
            <person name="Barry J.D."/>
            <person name="Hertz-Fowler C."/>
            <person name="Berriman M."/>
        </authorList>
    </citation>
    <scope>NUCLEOTIDE SEQUENCE</scope>
    <source>
        <strain evidence="3">IL3000</strain>
    </source>
</reference>
<dbReference type="InterPro" id="IPR043987">
    <property type="entry name" value="CCZ1/INTU/HSP4_longin_1"/>
</dbReference>
<feature type="domain" description="CCZ1/INTU/HSP4 first Longin" evidence="2">
    <location>
        <begin position="30"/>
        <end position="113"/>
    </location>
</feature>
<dbReference type="EMBL" id="HE575324">
    <property type="protein sequence ID" value="CCC95594.1"/>
    <property type="molecule type" value="Genomic_DNA"/>
</dbReference>
<evidence type="ECO:0000259" key="2">
    <source>
        <dbReference type="Pfam" id="PF19031"/>
    </source>
</evidence>
<evidence type="ECO:0000256" key="1">
    <source>
        <dbReference type="ARBA" id="ARBA00005352"/>
    </source>
</evidence>
<gene>
    <name evidence="3" type="ORF">TCIL3000_11_10660</name>
</gene>
<accession>G0V1S3</accession>
<dbReference type="PANTHER" id="PTHR13056:SF0">
    <property type="entry name" value="VACUOLAR FUSION PROTEIN CCZ1 HOMOLOG-RELATED"/>
    <property type="match status" value="1"/>
</dbReference>
<dbReference type="GO" id="GO:0016192">
    <property type="term" value="P:vesicle-mediated transport"/>
    <property type="evidence" value="ECO:0007669"/>
    <property type="project" value="InterPro"/>
</dbReference>
<organism evidence="3">
    <name type="scientific">Trypanosoma congolense (strain IL3000)</name>
    <dbReference type="NCBI Taxonomy" id="1068625"/>
    <lineage>
        <taxon>Eukaryota</taxon>
        <taxon>Discoba</taxon>
        <taxon>Euglenozoa</taxon>
        <taxon>Kinetoplastea</taxon>
        <taxon>Metakinetoplastina</taxon>
        <taxon>Trypanosomatida</taxon>
        <taxon>Trypanosomatidae</taxon>
        <taxon>Trypanosoma</taxon>
        <taxon>Nannomonas</taxon>
    </lineage>
</organism>